<organism evidence="4 5">
    <name type="scientific">Archangium gephyra</name>
    <dbReference type="NCBI Taxonomy" id="48"/>
    <lineage>
        <taxon>Bacteria</taxon>
        <taxon>Pseudomonadati</taxon>
        <taxon>Myxococcota</taxon>
        <taxon>Myxococcia</taxon>
        <taxon>Myxococcales</taxon>
        <taxon>Cystobacterineae</taxon>
        <taxon>Archangiaceae</taxon>
        <taxon>Archangium</taxon>
    </lineage>
</organism>
<evidence type="ECO:0000313" key="5">
    <source>
        <dbReference type="Proteomes" id="UP000249061"/>
    </source>
</evidence>
<comment type="similarity">
    <text evidence="1">Belongs to the AHA1 family.</text>
</comment>
<gene>
    <name evidence="4" type="ORF">DI536_27040</name>
</gene>
<feature type="domain" description="Activator of Hsp90 ATPase homologue 1/2-like C-terminal" evidence="3">
    <location>
        <begin position="29"/>
        <end position="161"/>
    </location>
</feature>
<protein>
    <submittedName>
        <fullName evidence="4">ATPase</fullName>
    </submittedName>
</protein>
<dbReference type="Pfam" id="PF08327">
    <property type="entry name" value="AHSA1"/>
    <property type="match status" value="1"/>
</dbReference>
<dbReference type="Gene3D" id="3.30.530.20">
    <property type="match status" value="1"/>
</dbReference>
<reference evidence="4 5" key="1">
    <citation type="submission" date="2017-08" db="EMBL/GenBank/DDBJ databases">
        <title>Infants hospitalized years apart are colonized by the same room-sourced microbial strains.</title>
        <authorList>
            <person name="Brooks B."/>
            <person name="Olm M.R."/>
            <person name="Firek B.A."/>
            <person name="Baker R."/>
            <person name="Thomas B.C."/>
            <person name="Morowitz M.J."/>
            <person name="Banfield J.F."/>
        </authorList>
    </citation>
    <scope>NUCLEOTIDE SEQUENCE [LARGE SCALE GENOMIC DNA]</scope>
    <source>
        <strain evidence="4">S2_003_000_R2_14</strain>
    </source>
</reference>
<evidence type="ECO:0000256" key="1">
    <source>
        <dbReference type="ARBA" id="ARBA00006817"/>
    </source>
</evidence>
<proteinExistence type="inferred from homology"/>
<name>A0A2W5SXM4_9BACT</name>
<evidence type="ECO:0000259" key="3">
    <source>
        <dbReference type="Pfam" id="PF08327"/>
    </source>
</evidence>
<dbReference type="AlphaFoldDB" id="A0A2W5SXM4"/>
<comment type="caution">
    <text evidence="4">The sequence shown here is derived from an EMBL/GenBank/DDBJ whole genome shotgun (WGS) entry which is preliminary data.</text>
</comment>
<evidence type="ECO:0000313" key="4">
    <source>
        <dbReference type="EMBL" id="PZR07532.1"/>
    </source>
</evidence>
<dbReference type="EMBL" id="QFQP01000030">
    <property type="protein sequence ID" value="PZR07532.1"/>
    <property type="molecule type" value="Genomic_DNA"/>
</dbReference>
<accession>A0A2W5SXM4</accession>
<dbReference type="SUPFAM" id="SSF55961">
    <property type="entry name" value="Bet v1-like"/>
    <property type="match status" value="1"/>
</dbReference>
<evidence type="ECO:0000256" key="2">
    <source>
        <dbReference type="SAM" id="MobiDB-lite"/>
    </source>
</evidence>
<feature type="region of interest" description="Disordered" evidence="2">
    <location>
        <begin position="1"/>
        <end position="20"/>
    </location>
</feature>
<dbReference type="CDD" id="cd07826">
    <property type="entry name" value="SRPBCC_CalC_Aha1-like_9"/>
    <property type="match status" value="1"/>
</dbReference>
<sequence>MAARSEAAKNKTTSERTSDRELVVTRTIDAPARLVFEAWTTPELIKRWWAPKSIGIQFVSCEADVRVGGKYRFVFSHPSAEQPMAFFGTYLEVKPHERIVCTNEEAGDAGQLTTVTFEEKNGQTRVVVHDLYPSKQALDDAIASGSTMGMDEMYDQLDALLVTLA</sequence>
<dbReference type="InterPro" id="IPR023393">
    <property type="entry name" value="START-like_dom_sf"/>
</dbReference>
<dbReference type="Proteomes" id="UP000249061">
    <property type="component" value="Unassembled WGS sequence"/>
</dbReference>
<dbReference type="InterPro" id="IPR013538">
    <property type="entry name" value="ASHA1/2-like_C"/>
</dbReference>